<gene>
    <name evidence="10" type="ORF">PPERSA_04871</name>
</gene>
<reference evidence="10 11" key="1">
    <citation type="journal article" date="2015" name="Sci. Rep.">
        <title>Genome of the facultative scuticociliatosis pathogen Pseudocohnilembus persalinus provides insight into its virulence through horizontal gene transfer.</title>
        <authorList>
            <person name="Xiong J."/>
            <person name="Wang G."/>
            <person name="Cheng J."/>
            <person name="Tian M."/>
            <person name="Pan X."/>
            <person name="Warren A."/>
            <person name="Jiang C."/>
            <person name="Yuan D."/>
            <person name="Miao W."/>
        </authorList>
    </citation>
    <scope>NUCLEOTIDE SEQUENCE [LARGE SCALE GENOMIC DNA]</scope>
    <source>
        <strain evidence="10">36N120E</strain>
    </source>
</reference>
<dbReference type="FunFam" id="3.30.200.20:FF:000042">
    <property type="entry name" value="Aurora kinase A"/>
    <property type="match status" value="1"/>
</dbReference>
<evidence type="ECO:0000313" key="11">
    <source>
        <dbReference type="Proteomes" id="UP000054937"/>
    </source>
</evidence>
<feature type="region of interest" description="Disordered" evidence="8">
    <location>
        <begin position="360"/>
        <end position="394"/>
    </location>
</feature>
<dbReference type="OrthoDB" id="308845at2759"/>
<evidence type="ECO:0000313" key="10">
    <source>
        <dbReference type="EMBL" id="KRX02249.1"/>
    </source>
</evidence>
<dbReference type="PROSITE" id="PS50088">
    <property type="entry name" value="ANK_REPEAT"/>
    <property type="match status" value="2"/>
</dbReference>
<keyword evidence="1" id="KW-0723">Serine/threonine-protein kinase</keyword>
<dbReference type="InterPro" id="IPR000719">
    <property type="entry name" value="Prot_kinase_dom"/>
</dbReference>
<dbReference type="SMART" id="SM00220">
    <property type="entry name" value="S_TKc"/>
    <property type="match status" value="1"/>
</dbReference>
<sequence length="768" mass="88699">MEEKLNEDNKKQQLQETAYKSQNQQEEINIKNKLKNSYGTNSTMSQHFYSCENGSQGNESEYQVNITSLQQSKLYNEKSQITISNQENSETKNSDFNSIYNDDQVQQKNFQLLKENQRLQDLIMDYCSNGDLQNLKLILEKQKTIPISINSKNFDDFTPLLQSTFEGQYQITKYLLETQKDININAQTSFGRTSLHHACIKGYKNILELLLQYKPNINAQDKEQCTPLHYAAQYGHEELVDILLENENINLDIKNQYNSKAHDVAINRIIYNKIKRKMYGSTCSTGDLHSSLGSTQNIEDSQDLNSNQQPIQEYSRCVYGDYLLKNSRQDRLEKILYLTKKQSSGSQKFSDKIKTQQKLLNTSEKSQSDKKGTKIDSQKSYYSNTSDKENTGKELTKSKISNKVKMFQNVMKQNQNSINLNKQLNKVGPKDFNIVQKLGQGSFGSVYLVQKKQDGKLYAMKTLRKEQVFGKNLVKYVRAEQEILSIMNHPFIVKLDSAFQTDNKLYLVMEYCPGGDLEGLLIQNGRLKESQAKVYLAEILLAIEALHKEKIVFRDLKPQNVVIDQEGHANLIDFGLSRTGVGSKNKLTSFCGSLAYLAPEMLQKQGHNFTLDYYLFGLLVYELLSGYPPYYSDDKKTLFNNIKSAQLNFPRYFSKNAKDLVTKLLKREPIERLGATNGAQEIKNHPFFSDINWEDCYNRKLKVLKPDIDEDLMALVQDKQYMKKNNLIVTFSENEQVITEKTKYFIPSWDYQNKNHNPIIDGQKTRIM</sequence>
<feature type="domain" description="Protein kinase" evidence="9">
    <location>
        <begin position="432"/>
        <end position="688"/>
    </location>
</feature>
<evidence type="ECO:0000259" key="9">
    <source>
        <dbReference type="PROSITE" id="PS50011"/>
    </source>
</evidence>
<dbReference type="Gene3D" id="1.10.510.10">
    <property type="entry name" value="Transferase(Phosphotransferase) domain 1"/>
    <property type="match status" value="1"/>
</dbReference>
<evidence type="ECO:0000256" key="2">
    <source>
        <dbReference type="ARBA" id="ARBA00022679"/>
    </source>
</evidence>
<dbReference type="Pfam" id="PF12796">
    <property type="entry name" value="Ank_2"/>
    <property type="match status" value="1"/>
</dbReference>
<dbReference type="Proteomes" id="UP000054937">
    <property type="component" value="Unassembled WGS sequence"/>
</dbReference>
<dbReference type="SUPFAM" id="SSF48403">
    <property type="entry name" value="Ankyrin repeat"/>
    <property type="match status" value="1"/>
</dbReference>
<evidence type="ECO:0000256" key="5">
    <source>
        <dbReference type="ARBA" id="ARBA00022840"/>
    </source>
</evidence>
<keyword evidence="5 7" id="KW-0067">ATP-binding</keyword>
<dbReference type="AlphaFoldDB" id="A0A0V0QJ29"/>
<evidence type="ECO:0000256" key="4">
    <source>
        <dbReference type="ARBA" id="ARBA00022777"/>
    </source>
</evidence>
<evidence type="ECO:0000256" key="7">
    <source>
        <dbReference type="PROSITE-ProRule" id="PRU10141"/>
    </source>
</evidence>
<dbReference type="PROSITE" id="PS50297">
    <property type="entry name" value="ANK_REP_REGION"/>
    <property type="match status" value="2"/>
</dbReference>
<feature type="binding site" evidence="7">
    <location>
        <position position="461"/>
    </location>
    <ligand>
        <name>ATP</name>
        <dbReference type="ChEBI" id="CHEBI:30616"/>
    </ligand>
</feature>
<keyword evidence="11" id="KW-1185">Reference proteome</keyword>
<dbReference type="InParanoid" id="A0A0V0QJ29"/>
<feature type="region of interest" description="Disordered" evidence="8">
    <location>
        <begin position="1"/>
        <end position="27"/>
    </location>
</feature>
<dbReference type="InterPro" id="IPR036770">
    <property type="entry name" value="Ankyrin_rpt-contain_sf"/>
</dbReference>
<dbReference type="PROSITE" id="PS00107">
    <property type="entry name" value="PROTEIN_KINASE_ATP"/>
    <property type="match status" value="1"/>
</dbReference>
<dbReference type="InterPro" id="IPR002110">
    <property type="entry name" value="Ankyrin_rpt"/>
</dbReference>
<evidence type="ECO:0000256" key="6">
    <source>
        <dbReference type="PROSITE-ProRule" id="PRU00023"/>
    </source>
</evidence>
<dbReference type="InterPro" id="IPR045270">
    <property type="entry name" value="STKc_AGC"/>
</dbReference>
<dbReference type="Gene3D" id="3.30.200.20">
    <property type="entry name" value="Phosphorylase Kinase, domain 1"/>
    <property type="match status" value="1"/>
</dbReference>
<feature type="compositionally biased region" description="Basic and acidic residues" evidence="8">
    <location>
        <begin position="366"/>
        <end position="377"/>
    </location>
</feature>
<dbReference type="PROSITE" id="PS50011">
    <property type="entry name" value="PROTEIN_KINASE_DOM"/>
    <property type="match status" value="1"/>
</dbReference>
<dbReference type="PANTHER" id="PTHR24351">
    <property type="entry name" value="RIBOSOMAL PROTEIN S6 KINASE"/>
    <property type="match status" value="1"/>
</dbReference>
<dbReference type="SMART" id="SM00248">
    <property type="entry name" value="ANK"/>
    <property type="match status" value="4"/>
</dbReference>
<dbReference type="OMA" id="MILDFCP"/>
<proteinExistence type="predicted"/>
<feature type="repeat" description="ANK" evidence="6">
    <location>
        <begin position="223"/>
        <end position="246"/>
    </location>
</feature>
<name>A0A0V0QJ29_PSEPJ</name>
<keyword evidence="2" id="KW-0808">Transferase</keyword>
<dbReference type="CDD" id="cd05123">
    <property type="entry name" value="STKc_AGC"/>
    <property type="match status" value="1"/>
</dbReference>
<dbReference type="InterPro" id="IPR017441">
    <property type="entry name" value="Protein_kinase_ATP_BS"/>
</dbReference>
<organism evidence="10 11">
    <name type="scientific">Pseudocohnilembus persalinus</name>
    <name type="common">Ciliate</name>
    <dbReference type="NCBI Taxonomy" id="266149"/>
    <lineage>
        <taxon>Eukaryota</taxon>
        <taxon>Sar</taxon>
        <taxon>Alveolata</taxon>
        <taxon>Ciliophora</taxon>
        <taxon>Intramacronucleata</taxon>
        <taxon>Oligohymenophorea</taxon>
        <taxon>Scuticociliatia</taxon>
        <taxon>Philasterida</taxon>
        <taxon>Pseudocohnilembidae</taxon>
        <taxon>Pseudocohnilembus</taxon>
    </lineage>
</organism>
<comment type="caution">
    <text evidence="10">The sequence shown here is derived from an EMBL/GenBank/DDBJ whole genome shotgun (WGS) entry which is preliminary data.</text>
</comment>
<keyword evidence="4 10" id="KW-0418">Kinase</keyword>
<evidence type="ECO:0000256" key="1">
    <source>
        <dbReference type="ARBA" id="ARBA00022527"/>
    </source>
</evidence>
<protein>
    <submittedName>
        <fullName evidence="10">Protein kinase-like domain</fullName>
    </submittedName>
</protein>
<evidence type="ECO:0000256" key="3">
    <source>
        <dbReference type="ARBA" id="ARBA00022741"/>
    </source>
</evidence>
<dbReference type="Gene3D" id="1.25.40.20">
    <property type="entry name" value="Ankyrin repeat-containing domain"/>
    <property type="match status" value="1"/>
</dbReference>
<dbReference type="GO" id="GO:0005524">
    <property type="term" value="F:ATP binding"/>
    <property type="evidence" value="ECO:0007669"/>
    <property type="project" value="UniProtKB-UniRule"/>
</dbReference>
<accession>A0A0V0QJ29</accession>
<dbReference type="SUPFAM" id="SSF56112">
    <property type="entry name" value="Protein kinase-like (PK-like)"/>
    <property type="match status" value="1"/>
</dbReference>
<dbReference type="FunFam" id="1.10.510.10:FF:000465">
    <property type="entry name" value="Non-specific serine/threonine protein kinase"/>
    <property type="match status" value="1"/>
</dbReference>
<dbReference type="GO" id="GO:0004674">
    <property type="term" value="F:protein serine/threonine kinase activity"/>
    <property type="evidence" value="ECO:0007669"/>
    <property type="project" value="UniProtKB-KW"/>
</dbReference>
<dbReference type="Pfam" id="PF00069">
    <property type="entry name" value="Pkinase"/>
    <property type="match status" value="1"/>
</dbReference>
<keyword evidence="3 7" id="KW-0547">Nucleotide-binding</keyword>
<evidence type="ECO:0000256" key="8">
    <source>
        <dbReference type="SAM" id="MobiDB-lite"/>
    </source>
</evidence>
<feature type="compositionally biased region" description="Polar residues" evidence="8">
    <location>
        <begin position="14"/>
        <end position="27"/>
    </location>
</feature>
<dbReference type="EMBL" id="LDAU01000156">
    <property type="protein sequence ID" value="KRX02249.1"/>
    <property type="molecule type" value="Genomic_DNA"/>
</dbReference>
<dbReference type="InterPro" id="IPR011009">
    <property type="entry name" value="Kinase-like_dom_sf"/>
</dbReference>
<feature type="compositionally biased region" description="Basic and acidic residues" evidence="8">
    <location>
        <begin position="1"/>
        <end position="13"/>
    </location>
</feature>
<feature type="repeat" description="ANK" evidence="6">
    <location>
        <begin position="190"/>
        <end position="222"/>
    </location>
</feature>
<keyword evidence="6" id="KW-0040">ANK repeat</keyword>